<proteinExistence type="predicted"/>
<keyword evidence="1" id="KW-0732">Signal</keyword>
<dbReference type="Proteomes" id="UP001611494">
    <property type="component" value="Unassembled WGS sequence"/>
</dbReference>
<feature type="signal peptide" evidence="1">
    <location>
        <begin position="1"/>
        <end position="20"/>
    </location>
</feature>
<dbReference type="RefSeq" id="WP_397061252.1">
    <property type="nucleotide sequence ID" value="NZ_JBIRYL010000001.1"/>
</dbReference>
<evidence type="ECO:0000256" key="1">
    <source>
        <dbReference type="SAM" id="SignalP"/>
    </source>
</evidence>
<dbReference type="EMBL" id="JBIRYL010000001">
    <property type="protein sequence ID" value="MFI2230019.1"/>
    <property type="molecule type" value="Genomic_DNA"/>
</dbReference>
<name>A0ABW7VTT6_9NOCA</name>
<keyword evidence="3" id="KW-1185">Reference proteome</keyword>
<organism evidence="2 3">
    <name type="scientific">Nocardia testacea</name>
    <dbReference type="NCBI Taxonomy" id="248551"/>
    <lineage>
        <taxon>Bacteria</taxon>
        <taxon>Bacillati</taxon>
        <taxon>Actinomycetota</taxon>
        <taxon>Actinomycetes</taxon>
        <taxon>Mycobacteriales</taxon>
        <taxon>Nocardiaceae</taxon>
        <taxon>Nocardia</taxon>
    </lineage>
</organism>
<evidence type="ECO:0000313" key="2">
    <source>
        <dbReference type="EMBL" id="MFI2230019.1"/>
    </source>
</evidence>
<sequence length="52" mass="5420">MSSFLSFLSLMLVLPGLAAAAAYVAVAVSMWLETRQEAGDPATAPQRAPGRV</sequence>
<comment type="caution">
    <text evidence="2">The sequence shown here is derived from an EMBL/GenBank/DDBJ whole genome shotgun (WGS) entry which is preliminary data.</text>
</comment>
<reference evidence="2 3" key="1">
    <citation type="submission" date="2024-10" db="EMBL/GenBank/DDBJ databases">
        <title>The Natural Products Discovery Center: Release of the First 8490 Sequenced Strains for Exploring Actinobacteria Biosynthetic Diversity.</title>
        <authorList>
            <person name="Kalkreuter E."/>
            <person name="Kautsar S.A."/>
            <person name="Yang D."/>
            <person name="Bader C.D."/>
            <person name="Teijaro C.N."/>
            <person name="Fluegel L."/>
            <person name="Davis C.M."/>
            <person name="Simpson J.R."/>
            <person name="Lauterbach L."/>
            <person name="Steele A.D."/>
            <person name="Gui C."/>
            <person name="Meng S."/>
            <person name="Li G."/>
            <person name="Viehrig K."/>
            <person name="Ye F."/>
            <person name="Su P."/>
            <person name="Kiefer A.F."/>
            <person name="Nichols A."/>
            <person name="Cepeda A.J."/>
            <person name="Yan W."/>
            <person name="Fan B."/>
            <person name="Jiang Y."/>
            <person name="Adhikari A."/>
            <person name="Zheng C.-J."/>
            <person name="Schuster L."/>
            <person name="Cowan T.M."/>
            <person name="Smanski M.J."/>
            <person name="Chevrette M.G."/>
            <person name="De Carvalho L.P.S."/>
            <person name="Shen B."/>
        </authorList>
    </citation>
    <scope>NUCLEOTIDE SEQUENCE [LARGE SCALE GENOMIC DNA]</scope>
    <source>
        <strain evidence="2 3">NPDC019377</strain>
    </source>
</reference>
<protein>
    <submittedName>
        <fullName evidence="2">Uncharacterized protein</fullName>
    </submittedName>
</protein>
<gene>
    <name evidence="2" type="ORF">ACH49Z_09225</name>
</gene>
<evidence type="ECO:0000313" key="3">
    <source>
        <dbReference type="Proteomes" id="UP001611494"/>
    </source>
</evidence>
<feature type="chain" id="PRO_5046363102" evidence="1">
    <location>
        <begin position="21"/>
        <end position="52"/>
    </location>
</feature>
<accession>A0ABW7VTT6</accession>